<proteinExistence type="predicted"/>
<dbReference type="InterPro" id="IPR007044">
    <property type="entry name" value="Cyclodeamin/CycHdrlase"/>
</dbReference>
<protein>
    <recommendedName>
        <fullName evidence="1">Cyclodeaminase/cyclohydrolase domain-containing protein</fullName>
    </recommendedName>
</protein>
<sequence length="218" mass="22768">MDERLARQGERTLSGYIGDVASGAPAPGGGSVAGMVGAMAAALGSMVANMTIARKKDPAGVPSELTAAVTLLADATRRLIDLSAQDETAYRQYIVATRLPKESEADRSVRRAAQQDALLVAADVPLAVAELCRATLLTLTPVARLGTRHALADCSVGAWLSVAAAHAALINVRTNAAMMDSEHRSTGYVRRADEIEADLDAMKREVLATVAERNASAT</sequence>
<accession>A0A6J4UV46</accession>
<dbReference type="GO" id="GO:0003824">
    <property type="term" value="F:catalytic activity"/>
    <property type="evidence" value="ECO:0007669"/>
    <property type="project" value="InterPro"/>
</dbReference>
<organism evidence="2">
    <name type="scientific">uncultured Thermomicrobiales bacterium</name>
    <dbReference type="NCBI Taxonomy" id="1645740"/>
    <lineage>
        <taxon>Bacteria</taxon>
        <taxon>Pseudomonadati</taxon>
        <taxon>Thermomicrobiota</taxon>
        <taxon>Thermomicrobia</taxon>
        <taxon>Thermomicrobiales</taxon>
        <taxon>environmental samples</taxon>
    </lineage>
</organism>
<dbReference type="AlphaFoldDB" id="A0A6J4UV46"/>
<dbReference type="Gene3D" id="1.20.120.680">
    <property type="entry name" value="Formiminotetrahydrofolate cyclodeaminase monomer, up-and-down helical bundle"/>
    <property type="match status" value="1"/>
</dbReference>
<reference evidence="2" key="1">
    <citation type="submission" date="2020-02" db="EMBL/GenBank/DDBJ databases">
        <authorList>
            <person name="Meier V. D."/>
        </authorList>
    </citation>
    <scope>NUCLEOTIDE SEQUENCE</scope>
    <source>
        <strain evidence="2">AVDCRST_MAG33</strain>
    </source>
</reference>
<evidence type="ECO:0000259" key="1">
    <source>
        <dbReference type="Pfam" id="PF04961"/>
    </source>
</evidence>
<dbReference type="EMBL" id="CADCWK010000168">
    <property type="protein sequence ID" value="CAA9560734.1"/>
    <property type="molecule type" value="Genomic_DNA"/>
</dbReference>
<evidence type="ECO:0000313" key="2">
    <source>
        <dbReference type="EMBL" id="CAA9560734.1"/>
    </source>
</evidence>
<dbReference type="Pfam" id="PF04961">
    <property type="entry name" value="FTCD_C"/>
    <property type="match status" value="1"/>
</dbReference>
<gene>
    <name evidence="2" type="ORF">AVDCRST_MAG33-1647</name>
</gene>
<dbReference type="SUPFAM" id="SSF101262">
    <property type="entry name" value="Methenyltetrahydrofolate cyclohydrolase-like"/>
    <property type="match status" value="1"/>
</dbReference>
<dbReference type="InterPro" id="IPR036178">
    <property type="entry name" value="Formintransfe-cycloase-like_sf"/>
</dbReference>
<feature type="domain" description="Cyclodeaminase/cyclohydrolase" evidence="1">
    <location>
        <begin position="13"/>
        <end position="185"/>
    </location>
</feature>
<name>A0A6J4UV46_9BACT</name>